<reference evidence="1" key="3">
    <citation type="submission" date="2025-09" db="UniProtKB">
        <authorList>
            <consortium name="Ensembl"/>
        </authorList>
    </citation>
    <scope>IDENTIFICATION</scope>
</reference>
<accession>A0AC11DDB0</accession>
<name>A0AC11DDB0_SHEEP</name>
<organism evidence="1">
    <name type="scientific">Ovis aries</name>
    <name type="common">Sheep</name>
    <dbReference type="NCBI Taxonomy" id="9940"/>
    <lineage>
        <taxon>Eukaryota</taxon>
        <taxon>Metazoa</taxon>
        <taxon>Chordata</taxon>
        <taxon>Craniata</taxon>
        <taxon>Vertebrata</taxon>
        <taxon>Euteleostomi</taxon>
        <taxon>Mammalia</taxon>
        <taxon>Eutheria</taxon>
        <taxon>Laurasiatheria</taxon>
        <taxon>Artiodactyla</taxon>
        <taxon>Ruminantia</taxon>
        <taxon>Pecora</taxon>
        <taxon>Bovidae</taxon>
        <taxon>Caprinae</taxon>
        <taxon>Ovis</taxon>
    </lineage>
</organism>
<reference evidence="1" key="2">
    <citation type="submission" date="2025-08" db="UniProtKB">
        <authorList>
            <consortium name="Ensembl"/>
        </authorList>
    </citation>
    <scope>IDENTIFICATION</scope>
</reference>
<sequence>AQNHASSLACTSAPESTAGGPPDLPCPGVGLCSVPGPRGAVRRPPGRPRWVSFRAGASELPSPARILEVFLSRETAAQTILEEVGKGGGRRSGGRDCGCRRQTGGHSWDSCGRSGAAAAAAKTEEQPPPPPWEPDPPLLHWQGPPEVGAAPGEGGRSPARGTGGGRAGPRRRGALQGAAAAADTARGAARGGGSRRPLGIMRRGGLLEVALGFTVLLASYTSHGADTNLEAGNVKETRANRAKRRGGGGHDALKGPNVCGSRYNAYCCPGWKTLPGGNQCIVPICRHSCGDGFCSRPNMCTCPSGQIAPSCGSRSIQHCNIRCMNGGSCSDDHCLCQKGYVGTHCGQPVCESGCLNGGRCVAPNRCACTYGFTGPQCERDYRTGPCFTVISNQMCQGQLSGIVCTKTLCCATVGRAWGHPCEMCPAQPHPCRRGFIPNIRTGACQDVDECQAIPGLCQGGNCINTVGSFECKCPAGHKFNEVSQKCEDIDECSTIPGICDGGECTNTVSSYFCKCPPGFYTSPDGTRCIDVRPGYCYTALTNGRCSNQLPQSVTKVQCCCDVGRCWSPGVTVAPEMCPIRATEDFNKLCSVPMVIPERPGYPPPPVGPVPPVPPVPPGFPPGPQIMIPRPPVEYPYPSREPPRVLPVNVTDYCQLFRYLCQNGRCIPTPGSYRCECNKGFQLDLRGECIDVDECEKNPCAGGECINTQGSYTCQCRPGYQSTLTRTECRDIDECLQNGRICNNGRCINTDGSFHCVCNAGFHVTRDGKNCEDMDECSIRNMCLNGMCINEDGSFKCICKPGFQLASDGRYCKDINECETPGICMNGRCVNTDGSYRCECFPGLAVGLDGRVCVDTHMRSTCYGGYKRGQCVKPLFGAVTKSECCCASTEYAFGEPCQPCPSQNSAEYQALCSSGPGITSAGSDINECALDPDICPNGICENLRGTYKCICNSGYEVDSTGKNCVDINECVLNSLLCDNGQCRNTPGSFVCTCPKGFIYKPELKTCEDIDECESSPCINGVCKNSPGSFICECSSESTLDPTKTICIETIKGTCWQTVIDGRCEININGATLKSQCCSSLGAAWGSPCTPCQVDPICGKGYSRIKGTQCEDIDECEVFPGVCKNGLCVNSKGSFKCQCPSGMTLDATGRICLDIRLETCFLRYEDEECTLPVAGRHRMDACCCSVGAAWGTEECEECPMRNTPEYEELCPRGPGFATKEITNGKRFFKDINECKMIPNLCTHGKCRNTIGSFKCRCDSGFALDSEERNCTDIDECRISPDLCGRGQCVNTPGDFECKCDEGYESGFMMMKNCMDIDECQRDPLLCRGGVCLNTEGSYRCECPPGHQLAPNISACIDINECELSAHLCPHGRCVNLIGKYQCACNPGYHSTPDRLFCVDIDECSIMNGGCETFCTNSEGSYECSCQPGFALMPDQRSCTDIDECEDNPNICDGGQCTNIPGEYRCLCYDGFMASEDMKTCVDVNECDLNPNICLSGTCENTKGSFICHCDMGYSGKKGKTGCTDINECEIGAHNCDRHAVCTNTAGSFKCSCSPGWIGDGIKCTDLDECSNGTHMCSQHADCKNTMGSYRCLCKEGYTGDGFTCTDLDECSENLNLCGNGQCLNAPGGYRCECDMGFVPSADGKACEDIDECSLPNICVFGTCHNLPGLFRCECEVGYELDRSGGNCTDVNECLDPTTCISGNCVNTPGSYTCDCPPDFELNPTRVGCVDTRSGNCYLDIRPRGDNGDTACSNEIGVGVSKASCCCSLGKAWGTPCELCPPVNTSEYKILCPGGEGFRPNPITVILEDIDECQELPGLCQGGKCINTFGSFQCRCPTGYYLNEDTRVCDDVNECETPGICGPGTCYNTVGNYTCICPPDYMQVNGGNNCMDMRRSLCYRNYYADNQTCDGELLFNMTKKMCCCSYNIGRAWNKPCEQCPIPSTDEFATLCGSQRPGFVIDIYTGLPVDIDECREIPGVCENGVCINMVGSFRCECPVGFFYNDKLLVCEDIDECQNGPVCQRNAECINTAGSYRCDCKPGYRFTSTGQCNDRNECQEIPNICSHGQCIDTVGSFYCLCHTGFKTNADQTMCLDINECERDACGNGTCRNTIGSFNCRCNHGFILSHNNDCIDVDECATGNGNLCRNGQCINTVGSFQCQCNEGYEVAPDGRTCVDINECLLDPRKCAPGTCQNLDGSYRCICPPGYSLQNDKCEDIDECVEEPEICALGTCSNTEGSFKCLCPDGFSLSSTGRRCQDLRMSYCYAKFEGGKCSSPRSRNHSKQECCCALKGEGWGDPCELCPTEPDEAFRQICPYGSGIIVGLDDSAVDMDECKEPDICKHGQCINTDGSYRCECPFGYILQGNECVDTDECSVGNPCGNGTCKNVIGGFECTCEEGFEPGPMMTCEDINECAQNPLLCAFRCVNTYGSYECKCPAGYVLREDRRMCKDEDECEEGKHDCAEKQMECKNLIGTYLCICGPGYQRRPDGEGCVDENECQTKPGICENGRCLNTRGSYTCECNDGFTASPNQDECLDNREGYCFTEVLQNMCQIGSSNRNPVTKSECCCDGGRGWGPHCEICPFQGTVAFKKLCPHGRGFMTNGADIDECKVIHDVCRHGECVNDRGSYHCICKTGYTPDITGTACVDLNECNQAPKPCNFICKNTEGSYQCSCPKGYILQEDGRSCKDLDECATKQHNCQFLCVNTIGSFACKCPPGFTQHHTACIDNNECTSDINLCGSKGICQNTPGSFTCECQRGFSLDPSGASCEDVDECEGNHRCQHGCQNIIGGYRCSCPQGYLQHYQWNQCVDENECLSAHICGGASCHNTLGSYKCMCPAGFQYEQFSGGCQDINECGSAQAPCSYGCSNTEGGYLCACPPGYFRIGQGHCVSGMGMGRGNPEPPASSEMDDNSLSPEACYECKINGYPKRGRKRRSANETDASNIEDQPEIEANVSLASWDVEKTAVFAFNISHISNKVRILELLPALTTLTNHNRYLIESGNENGFFKINQKEGISYLHFTKKKPVAGTYSLQISSTPLYKKKELNQLEDKYDKDYLSGELGDNLKMKIQILLH</sequence>
<protein>
    <submittedName>
        <fullName evidence="1">Fibrillin 1</fullName>
    </submittedName>
</protein>
<gene>
    <name evidence="1" type="primary">FBN1</name>
</gene>
<proteinExistence type="predicted"/>
<evidence type="ECO:0000313" key="1">
    <source>
        <dbReference type="Ensembl" id="ENSOARP00020043892.1"/>
    </source>
</evidence>
<dbReference type="Ensembl" id="ENSOART00020069858.1">
    <property type="protein sequence ID" value="ENSOARP00020043892.1"/>
    <property type="gene ID" value="ENSOARG00020006413.2"/>
</dbReference>
<reference evidence="1" key="1">
    <citation type="submission" date="2020-11" db="EMBL/GenBank/DDBJ databases">
        <authorList>
            <person name="Davenport K.M."/>
            <person name="Bickhart D.M."/>
            <person name="Smith T.P.L."/>
            <person name="Murdoch B.M."/>
            <person name="Rosen B.D."/>
        </authorList>
    </citation>
    <scope>NUCLEOTIDE SEQUENCE [LARGE SCALE GENOMIC DNA]</scope>
    <source>
        <strain evidence="1">OAR_USU_Benz2616</strain>
    </source>
</reference>